<dbReference type="EMBL" id="LKMD01000100">
    <property type="protein sequence ID" value="PIB01606.1"/>
    <property type="molecule type" value="Genomic_DNA"/>
</dbReference>
<feature type="coiled-coil region" evidence="1">
    <location>
        <begin position="447"/>
        <end position="481"/>
    </location>
</feature>
<gene>
    <name evidence="3" type="ORF">CB0940_02254</name>
    <name evidence="4" type="ORF">RHO25_002191</name>
</gene>
<evidence type="ECO:0000313" key="5">
    <source>
        <dbReference type="Proteomes" id="UP000230605"/>
    </source>
</evidence>
<feature type="compositionally biased region" description="Basic and acidic residues" evidence="2">
    <location>
        <begin position="366"/>
        <end position="389"/>
    </location>
</feature>
<keyword evidence="6" id="KW-1185">Reference proteome</keyword>
<reference evidence="4 6" key="2">
    <citation type="submission" date="2023-09" db="EMBL/GenBank/DDBJ databases">
        <title>Complete-Gapless Cercospora beticola genome.</title>
        <authorList>
            <person name="Wyatt N.A."/>
            <person name="Spanner R.E."/>
            <person name="Bolton M.D."/>
        </authorList>
    </citation>
    <scope>NUCLEOTIDE SEQUENCE [LARGE SCALE GENOMIC DNA]</scope>
    <source>
        <strain evidence="4">Cb09-40</strain>
    </source>
</reference>
<dbReference type="Proteomes" id="UP001302367">
    <property type="component" value="Chromosome 2"/>
</dbReference>
<protein>
    <submittedName>
        <fullName evidence="3">Uncharacterized protein</fullName>
    </submittedName>
</protein>
<evidence type="ECO:0000256" key="1">
    <source>
        <dbReference type="SAM" id="Coils"/>
    </source>
</evidence>
<evidence type="ECO:0000313" key="3">
    <source>
        <dbReference type="EMBL" id="PIB01606.1"/>
    </source>
</evidence>
<evidence type="ECO:0000256" key="2">
    <source>
        <dbReference type="SAM" id="MobiDB-lite"/>
    </source>
</evidence>
<evidence type="ECO:0000313" key="6">
    <source>
        <dbReference type="Proteomes" id="UP001302367"/>
    </source>
</evidence>
<evidence type="ECO:0000313" key="4">
    <source>
        <dbReference type="EMBL" id="WPA97581.1"/>
    </source>
</evidence>
<dbReference type="OrthoDB" id="9977870at2759"/>
<dbReference type="EMBL" id="CP134185">
    <property type="protein sequence ID" value="WPA97581.1"/>
    <property type="molecule type" value="Genomic_DNA"/>
</dbReference>
<reference evidence="3 5" key="1">
    <citation type="submission" date="2015-10" db="EMBL/GenBank/DDBJ databases">
        <title>The cercosporin biosynthetic gene cluster was horizontally transferred to several fungal lineages and shown to be expanded in Cercospora beticola based on microsynteny with recipient genomes.</title>
        <authorList>
            <person name="De Jonge R."/>
            <person name="Ebert M.K."/>
            <person name="Suttle J.C."/>
            <person name="Jurick Ii W.M."/>
            <person name="Secor G.A."/>
            <person name="Thomma B.P."/>
            <person name="Van De Peer Y."/>
            <person name="Bolton M.D."/>
        </authorList>
    </citation>
    <scope>NUCLEOTIDE SEQUENCE [LARGE SCALE GENOMIC DNA]</scope>
    <source>
        <strain evidence="3 5">09-40</strain>
    </source>
</reference>
<feature type="region of interest" description="Disordered" evidence="2">
    <location>
        <begin position="353"/>
        <end position="389"/>
    </location>
</feature>
<organism evidence="3 5">
    <name type="scientific">Cercospora beticola</name>
    <name type="common">Sugarbeet leaf spot fungus</name>
    <dbReference type="NCBI Taxonomy" id="122368"/>
    <lineage>
        <taxon>Eukaryota</taxon>
        <taxon>Fungi</taxon>
        <taxon>Dikarya</taxon>
        <taxon>Ascomycota</taxon>
        <taxon>Pezizomycotina</taxon>
        <taxon>Dothideomycetes</taxon>
        <taxon>Dothideomycetidae</taxon>
        <taxon>Mycosphaerellales</taxon>
        <taxon>Mycosphaerellaceae</taxon>
        <taxon>Cercospora</taxon>
    </lineage>
</organism>
<proteinExistence type="predicted"/>
<dbReference type="AlphaFoldDB" id="A0A2G5I9S1"/>
<sequence>MVEQDLAYLLELLKVDVETEDELDERLKADAKELGLDIEAEYVADIKQPFRTYCSDDSRRSESIDSRTSYSTGLVSTFSEASKDYISHDGHQRHSRASLSFRDYDSFVSRGVPEGHKSLSFSPASSTRQSLFLPLSQPASPDLSPRRHLRKLRGINLLRRHRSNSLTAGGNKCPHCPDDPLNQRRAVHRLTCGHRLCTQALRNTVKTAIDSDTGAVPSCCGRPVPGSLVERVMTQEEQSALLVKLEQWDDALSMSPSMSSSRRNSAHTAAAIRCGDRDGHTLSDDASIAPLSLEAHDNFNQAVAREDYKLLHLGQTEQRDRLLSWASKQSEELLAKHETLRQTMLSAHEAAVEEMQEQHAFATSDAEDKQVKAESDLREAQEKERRDNATALKHMEAYCAGMYSTGEAHDRTVTEQDLAELEKARWHRDSMQVRHESAINVLRGEQNRRLRLRASRQDRALQDLKRQQRKAELELERLCNGELAKLNDTLEQKRRKIRWRWELQMAILAKKIEAETGNHLDCRLPTADWHRDGIKPNLECLSTPRTLDAGDSFHMLERHDSTTTKTGVVLHDPSAKLPPSVLPTLMMHEFKIGGW</sequence>
<accession>A0A2G5I9S1</accession>
<name>A0A2G5I9S1_CERBT</name>
<dbReference type="Proteomes" id="UP000230605">
    <property type="component" value="Chromosome 1"/>
</dbReference>
<keyword evidence="1" id="KW-0175">Coiled coil</keyword>